<proteinExistence type="predicted"/>
<evidence type="ECO:0000256" key="1">
    <source>
        <dbReference type="SAM" id="MobiDB-lite"/>
    </source>
</evidence>
<feature type="compositionally biased region" description="Polar residues" evidence="1">
    <location>
        <begin position="684"/>
        <end position="697"/>
    </location>
</feature>
<accession>A0A066XT01</accession>
<keyword evidence="2" id="KW-0812">Transmembrane</keyword>
<dbReference type="OrthoDB" id="4857793at2759"/>
<keyword evidence="2" id="KW-1133">Transmembrane helix</keyword>
<dbReference type="Proteomes" id="UP000027238">
    <property type="component" value="Unassembled WGS sequence"/>
</dbReference>
<feature type="compositionally biased region" description="Basic and acidic residues" evidence="1">
    <location>
        <begin position="654"/>
        <end position="683"/>
    </location>
</feature>
<gene>
    <name evidence="3" type="ORF">CSUB01_10888</name>
</gene>
<sequence length="747" mass="82551">MPSDPDETTADVSVLRFSVRILSPTTRAILRRHIDDHDIHDDEFDSSADPDPLQIQSIELCFNADFSSSERPISIRFATTEPQITHTLTPPSLPQPTPPYYIHEIPNILDLTRPNTRRRHQPIIPSLSWCIYTLSFFSLVLCLACLYTPFLSLFPLITQSCQLHHHYQDAALPVATAAIGDRYVLAFSNATNRVSALEKLLPLLRLRFSLTLSLDNVLADPAPDFTKAADVSLRTYANLTSFLWNRFPAETHSDTDTENLLLATRLLAKRTANIAILWRRLCSQHLHALVFLEDVRFALYLIEMAPDPAGAAAAANSSFYTRFLREGLLSTERVTWLGTCHFCPDLHDTPTTFTPSHGTSMPPTPPAWHFACSPRFSLLFPNMTIYKQQETTRDNQSRKNSSSYDNKDAITSFLLEWAASQSARRFDALRSSPTDLDGEPLYPDNQHPFTEADEITEPYLPGEGNLFALVRQLVELVASIDEVVACLDGWGLLGLAHPQPVKSQTDTGGAFAVSRLAGWLSKLGPVAGPSSTTQTLEKAEAAGIAYGAAFFTSLRNDTLLPLVRSLGSIAAGASYACMLSTRLSIALNIQTAAHKAAVVNVFINNTATNGVSTSHRSPPTGTTTINVQYVSYTTDIAGDIAVLRGEFETMQATADREEQARGPRRQQQREAAIKARKEVKQELQRWQTESDFSGSGSDKTDRQSDTLLEEIAEGLSTGSSSLYQLYDWVKEYRLPVASGHEDQGDDG</sequence>
<protein>
    <submittedName>
        <fullName evidence="3">Uncharacterized protein</fullName>
    </submittedName>
</protein>
<dbReference type="AlphaFoldDB" id="A0A066XT01"/>
<feature type="region of interest" description="Disordered" evidence="1">
    <location>
        <begin position="652"/>
        <end position="713"/>
    </location>
</feature>
<evidence type="ECO:0000313" key="4">
    <source>
        <dbReference type="Proteomes" id="UP000027238"/>
    </source>
</evidence>
<evidence type="ECO:0000313" key="3">
    <source>
        <dbReference type="EMBL" id="KDN70819.1"/>
    </source>
</evidence>
<name>A0A066XT01_COLSU</name>
<organism evidence="3 4">
    <name type="scientific">Colletotrichum sublineola</name>
    <name type="common">Sorghum anthracnose fungus</name>
    <dbReference type="NCBI Taxonomy" id="1173701"/>
    <lineage>
        <taxon>Eukaryota</taxon>
        <taxon>Fungi</taxon>
        <taxon>Dikarya</taxon>
        <taxon>Ascomycota</taxon>
        <taxon>Pezizomycotina</taxon>
        <taxon>Sordariomycetes</taxon>
        <taxon>Hypocreomycetidae</taxon>
        <taxon>Glomerellales</taxon>
        <taxon>Glomerellaceae</taxon>
        <taxon>Colletotrichum</taxon>
        <taxon>Colletotrichum graminicola species complex</taxon>
    </lineage>
</organism>
<dbReference type="HOGENOM" id="CLU_372142_0_0_1"/>
<evidence type="ECO:0000256" key="2">
    <source>
        <dbReference type="SAM" id="Phobius"/>
    </source>
</evidence>
<reference evidence="4" key="1">
    <citation type="journal article" date="2014" name="Genome Announc.">
        <title>Draft genome sequence of Colletotrichum sublineola, a destructive pathogen of cultivated sorghum.</title>
        <authorList>
            <person name="Baroncelli R."/>
            <person name="Sanz-Martin J.M."/>
            <person name="Rech G.E."/>
            <person name="Sukno S.A."/>
            <person name="Thon M.R."/>
        </authorList>
    </citation>
    <scope>NUCLEOTIDE SEQUENCE [LARGE SCALE GENOMIC DNA]</scope>
    <source>
        <strain evidence="4">TX430BB</strain>
    </source>
</reference>
<comment type="caution">
    <text evidence="3">The sequence shown here is derived from an EMBL/GenBank/DDBJ whole genome shotgun (WGS) entry which is preliminary data.</text>
</comment>
<feature type="transmembrane region" description="Helical" evidence="2">
    <location>
        <begin position="127"/>
        <end position="150"/>
    </location>
</feature>
<keyword evidence="4" id="KW-1185">Reference proteome</keyword>
<keyword evidence="2" id="KW-0472">Membrane</keyword>
<dbReference type="EMBL" id="JMSE01000285">
    <property type="protein sequence ID" value="KDN70819.1"/>
    <property type="molecule type" value="Genomic_DNA"/>
</dbReference>